<evidence type="ECO:0000256" key="1">
    <source>
        <dbReference type="SAM" id="SignalP"/>
    </source>
</evidence>
<dbReference type="AlphaFoldDB" id="W7XUX9"/>
<evidence type="ECO:0000313" key="2">
    <source>
        <dbReference type="EMBL" id="GAF01850.1"/>
    </source>
</evidence>
<dbReference type="Proteomes" id="UP000019402">
    <property type="component" value="Unassembled WGS sequence"/>
</dbReference>
<dbReference type="eggNOG" id="ENOG502ZTC4">
    <property type="taxonomic scope" value="Bacteria"/>
</dbReference>
<comment type="caution">
    <text evidence="2">The sequence shown here is derived from an EMBL/GenBank/DDBJ whole genome shotgun (WGS) entry which is preliminary data.</text>
</comment>
<dbReference type="Pfam" id="PF13715">
    <property type="entry name" value="CarbopepD_reg_2"/>
    <property type="match status" value="1"/>
</dbReference>
<feature type="chain" id="PRO_5004904018" evidence="1">
    <location>
        <begin position="21"/>
        <end position="118"/>
    </location>
</feature>
<reference evidence="2 3" key="1">
    <citation type="journal article" date="2014" name="Genome Announc.">
        <title>Draft Genome Sequence of Cytophaga fermentans JCM 21142T, a Facultative Anaerobe Isolated from Marine Mud.</title>
        <authorList>
            <person name="Starns D."/>
            <person name="Oshima K."/>
            <person name="Suda W."/>
            <person name="Iino T."/>
            <person name="Yuki M."/>
            <person name="Inoue J."/>
            <person name="Kitamura K."/>
            <person name="Iida T."/>
            <person name="Darby A."/>
            <person name="Hattori M."/>
            <person name="Ohkuma M."/>
        </authorList>
    </citation>
    <scope>NUCLEOTIDE SEQUENCE [LARGE SCALE GENOMIC DNA]</scope>
    <source>
        <strain evidence="2 3">JCM 21142</strain>
    </source>
</reference>
<dbReference type="SUPFAM" id="SSF49464">
    <property type="entry name" value="Carboxypeptidase regulatory domain-like"/>
    <property type="match status" value="1"/>
</dbReference>
<dbReference type="InterPro" id="IPR008969">
    <property type="entry name" value="CarboxyPept-like_regulatory"/>
</dbReference>
<evidence type="ECO:0000313" key="3">
    <source>
        <dbReference type="Proteomes" id="UP000019402"/>
    </source>
</evidence>
<name>W7XUX9_9BACT</name>
<dbReference type="Gene3D" id="2.60.40.1120">
    <property type="entry name" value="Carboxypeptidase-like, regulatory domain"/>
    <property type="match status" value="1"/>
</dbReference>
<feature type="signal peptide" evidence="1">
    <location>
        <begin position="1"/>
        <end position="20"/>
    </location>
</feature>
<gene>
    <name evidence="2" type="ORF">JCM21142_469</name>
</gene>
<dbReference type="STRING" id="869213.GCA_000517085_03537"/>
<dbReference type="RefSeq" id="WP_027472928.1">
    <property type="nucleotide sequence ID" value="NZ_BAMD01000003.1"/>
</dbReference>
<organism evidence="2 3">
    <name type="scientific">Saccharicrinis fermentans DSM 9555 = JCM 21142</name>
    <dbReference type="NCBI Taxonomy" id="869213"/>
    <lineage>
        <taxon>Bacteria</taxon>
        <taxon>Pseudomonadati</taxon>
        <taxon>Bacteroidota</taxon>
        <taxon>Bacteroidia</taxon>
        <taxon>Marinilabiliales</taxon>
        <taxon>Marinilabiliaceae</taxon>
        <taxon>Saccharicrinis</taxon>
    </lineage>
</organism>
<sequence>MKKALLLFAMVTFMSMSSFTGEKNNKAKATVVAKTSINGSVMDETTGETLVGVEVILEGTDLKTYTDFDGHFTFDGVSVGKYTVNAKLISYNEIKGRELKVEASTHNHIAFKMKQANK</sequence>
<accession>W7XUX9</accession>
<protein>
    <submittedName>
        <fullName evidence="2">TonB-linked outer membrane protein, SusC/RagA family</fullName>
    </submittedName>
</protein>
<proteinExistence type="predicted"/>
<dbReference type="OrthoDB" id="603275at2"/>
<keyword evidence="3" id="KW-1185">Reference proteome</keyword>
<keyword evidence="1" id="KW-0732">Signal</keyword>
<dbReference type="EMBL" id="BAMD01000003">
    <property type="protein sequence ID" value="GAF01850.1"/>
    <property type="molecule type" value="Genomic_DNA"/>
</dbReference>